<comment type="caution">
    <text evidence="2">The sequence shown here is derived from an EMBL/GenBank/DDBJ whole genome shotgun (WGS) entry which is preliminary data.</text>
</comment>
<feature type="compositionally biased region" description="Gly residues" evidence="1">
    <location>
        <begin position="1077"/>
        <end position="1090"/>
    </location>
</feature>
<dbReference type="SUPFAM" id="SSF48371">
    <property type="entry name" value="ARM repeat"/>
    <property type="match status" value="1"/>
</dbReference>
<feature type="region of interest" description="Disordered" evidence="1">
    <location>
        <begin position="467"/>
        <end position="492"/>
    </location>
</feature>
<feature type="region of interest" description="Disordered" evidence="1">
    <location>
        <begin position="353"/>
        <end position="373"/>
    </location>
</feature>
<feature type="region of interest" description="Disordered" evidence="1">
    <location>
        <begin position="1286"/>
        <end position="1320"/>
    </location>
</feature>
<accession>A0A5A8C5Z0</accession>
<feature type="region of interest" description="Disordered" evidence="1">
    <location>
        <begin position="72"/>
        <end position="106"/>
    </location>
</feature>
<feature type="region of interest" description="Disordered" evidence="1">
    <location>
        <begin position="742"/>
        <end position="800"/>
    </location>
</feature>
<evidence type="ECO:0000256" key="1">
    <source>
        <dbReference type="SAM" id="MobiDB-lite"/>
    </source>
</evidence>
<feature type="compositionally biased region" description="Low complexity" evidence="1">
    <location>
        <begin position="84"/>
        <end position="95"/>
    </location>
</feature>
<dbReference type="Proteomes" id="UP000323011">
    <property type="component" value="Unassembled WGS sequence"/>
</dbReference>
<feature type="compositionally biased region" description="Low complexity" evidence="1">
    <location>
        <begin position="1290"/>
        <end position="1309"/>
    </location>
</feature>
<feature type="compositionally biased region" description="Basic and acidic residues" evidence="1">
    <location>
        <begin position="786"/>
        <end position="800"/>
    </location>
</feature>
<protein>
    <submittedName>
        <fullName evidence="2">Uncharacterized protein</fullName>
    </submittedName>
</protein>
<sequence length="1420" mass="146450">MTDQPRSGHILQHGPLARPARAGGGPSIVMDEEHAAALAIEEQRALVGEHGELIDASIEGYASQDLGADVLPGGGARAARPRGESMGSSKGSSAQGAGGQGGRSMEAAARRQTVLALVGMLREESLLARANGAASLARQCLSGDANQLVWEVGGLAALLDIVLIPDAEDEDEDEDGNGKGDELVSVAARPLSVGKSGVSDAISLRKQLRADAKRARTEAARAVVALIRFGPALASTPIGASNGASVMRAVHVALEAATLDSRWWSRSRWEHLGKAEAAIASTSTAAGSHLAEADASWVVSEAVGVDAQATQSVAAALMRLLVESRLDTEGEHRPAVDRGGELSHLLSLIPEDDMALGPEGEAGGTILSASDTIDDPGAQVEAARAAAAEEAAATAKAASGAGLGGSAPHSNSGAAASEASGRQRRAEEALLSLERLAVPLLLRLVDASTVFPPCPYGPDGLVPIHSAAAAGTPPPSSAGSPHAPEDFTVPAGSAASAATVAKRVRVYQQWQQQHWQWEDARRLGMLALEFLVRSQPRLRKALVCDGVVEQCVACMSSGDDELAAAGLRCMSVLCRRPAGASTIVLAEKADVQDRRSSLFVPVLDSLDTFGEVWALTCEWAASAGAFDVVMDMMAPPAQPPQALLEAWREERSAAGAGIAGRQPSLASAGAWAGQVFEPDPEPWVWDQRVLAACDTLSRLVTFGMRRGILALAMEVQAEHELAAGVGEGSDDEEALGGWASEAGAGASAARSPAGSAERAHGAAGGGSRRATGRQSSPQTSFARSKPGADPRFATDEERGVGQSCKDVDRFVVSSAVMSGAVPLLVRMLEAPLDSRLPALAMRALAAIVEQPAFAGLVAEQSGAAAIARVALRIPAAEAELEWAAASGTKPPPPLSGLSRGMTTATLRELRFNTMRALARLANGGIGARRAMLRPSCLAAVLRLASSAAAEEVRFAAQALAGLAAVPCPQCVGNSRVIDMLEWRQKDSRAVLNDAAPETRGLVDWADASAAVAMPAVEISAPTGPAALGARESWQVDWSRAKSTKRGWSTAWARQSQSVSVGADGQVEVSSSQRASGPQGGPGALGSGGSLGADEAAQGSIRRWMEDREAELPASDTSLPLRERLALEARAFAEQAQTAPEGTPSAPPPWLVSITMCVRCSMGMGSLAGDIAAATLSLDAWLRRRDMVLGSSPGAMDILPGAEKVQAMKLLPLPGREGAHEQAARRQGAPGRDSSSSPAGAAEALERLALMNDVVLSNGQFFSSAPAAVAAGVVAADSCAVPARSVPATHARSPSSPAGPARPAKGASGSTPSPDPGRVQTGWRFSLVAGPRTLSAAPGEPLAHKSLRRHRLLGDDLSAPTTALRFPERQASRFGVTPLLVMLLSWPHEEVQAVSAKAMASLCHPQSWQQAGGYSRAGTSR</sequence>
<feature type="region of interest" description="Disordered" evidence="1">
    <location>
        <begin position="399"/>
        <end position="421"/>
    </location>
</feature>
<dbReference type="InterPro" id="IPR016024">
    <property type="entry name" value="ARM-type_fold"/>
</dbReference>
<organism evidence="2 3">
    <name type="scientific">Cafeteria roenbergensis</name>
    <name type="common">Marine flagellate</name>
    <dbReference type="NCBI Taxonomy" id="33653"/>
    <lineage>
        <taxon>Eukaryota</taxon>
        <taxon>Sar</taxon>
        <taxon>Stramenopiles</taxon>
        <taxon>Bigyra</taxon>
        <taxon>Opalozoa</taxon>
        <taxon>Bicosoecida</taxon>
        <taxon>Cafeteriaceae</taxon>
        <taxon>Cafeteria</taxon>
    </lineage>
</organism>
<evidence type="ECO:0000313" key="2">
    <source>
        <dbReference type="EMBL" id="KAA0147301.1"/>
    </source>
</evidence>
<evidence type="ECO:0000313" key="3">
    <source>
        <dbReference type="Proteomes" id="UP000323011"/>
    </source>
</evidence>
<reference evidence="2 3" key="1">
    <citation type="submission" date="2019-07" db="EMBL/GenBank/DDBJ databases">
        <title>Genomes of Cafeteria roenbergensis.</title>
        <authorList>
            <person name="Fischer M.G."/>
            <person name="Hackl T."/>
            <person name="Roman M."/>
        </authorList>
    </citation>
    <scope>NUCLEOTIDE SEQUENCE [LARGE SCALE GENOMIC DNA]</scope>
    <source>
        <strain evidence="2 3">BVI</strain>
    </source>
</reference>
<gene>
    <name evidence="2" type="ORF">FNF29_07470</name>
</gene>
<name>A0A5A8C5Z0_CAFRO</name>
<feature type="region of interest" description="Disordered" evidence="1">
    <location>
        <begin position="1"/>
        <end position="27"/>
    </location>
</feature>
<feature type="region of interest" description="Disordered" evidence="1">
    <location>
        <begin position="1044"/>
        <end position="1096"/>
    </location>
</feature>
<feature type="region of interest" description="Disordered" evidence="1">
    <location>
        <begin position="1216"/>
        <end position="1239"/>
    </location>
</feature>
<proteinExistence type="predicted"/>
<dbReference type="EMBL" id="VLTN01000069">
    <property type="protein sequence ID" value="KAA0147301.1"/>
    <property type="molecule type" value="Genomic_DNA"/>
</dbReference>
<dbReference type="InterPro" id="IPR011989">
    <property type="entry name" value="ARM-like"/>
</dbReference>
<dbReference type="Gene3D" id="1.25.10.10">
    <property type="entry name" value="Leucine-rich Repeat Variant"/>
    <property type="match status" value="1"/>
</dbReference>
<keyword evidence="3" id="KW-1185">Reference proteome</keyword>
<feature type="compositionally biased region" description="Low complexity" evidence="1">
    <location>
        <begin position="742"/>
        <end position="756"/>
    </location>
</feature>